<evidence type="ECO:0000313" key="2">
    <source>
        <dbReference type="EMBL" id="GFR93176.1"/>
    </source>
</evidence>
<dbReference type="SUPFAM" id="SSF49329">
    <property type="entry name" value="Cu,Zn superoxide dismutase-like"/>
    <property type="match status" value="1"/>
</dbReference>
<accession>A0AAV4H692</accession>
<keyword evidence="1" id="KW-0472">Membrane</keyword>
<dbReference type="GO" id="GO:0006801">
    <property type="term" value="P:superoxide metabolic process"/>
    <property type="evidence" value="ECO:0007669"/>
    <property type="project" value="InterPro"/>
</dbReference>
<evidence type="ECO:0000256" key="1">
    <source>
        <dbReference type="SAM" id="Phobius"/>
    </source>
</evidence>
<comment type="caution">
    <text evidence="2">The sequence shown here is derived from an EMBL/GenBank/DDBJ whole genome shotgun (WGS) entry which is preliminary data.</text>
</comment>
<sequence>MTSKSTSYNLPLSGVNSIKGRSVAVVDGSTIVSCATIDWDLASWTRIDALATYTGQVTGTISMHQHVHPDGAMSDTTILTDLKYTNPSQSSLNHNWHTHEKLVSGDSQAATGRCMSTGPHYNPFKAAITEAAYATKCSRTNQLRCELGDQSKKTMTIDIGRGRALHTDTLQPLLGKFTGEVIVVIQNSNAEETKVLVHFLGPRSAEIRSRFTEAINNDRISLGAFNPVNSAGFTRIDNLLVLIAVVPSVIFSLMLMS</sequence>
<keyword evidence="1" id="KW-0812">Transmembrane</keyword>
<dbReference type="GO" id="GO:0046872">
    <property type="term" value="F:metal ion binding"/>
    <property type="evidence" value="ECO:0007669"/>
    <property type="project" value="InterPro"/>
</dbReference>
<feature type="transmembrane region" description="Helical" evidence="1">
    <location>
        <begin position="239"/>
        <end position="256"/>
    </location>
</feature>
<name>A0AAV4H692_9GAST</name>
<dbReference type="PANTHER" id="PTHR20910:SF1">
    <property type="entry name" value="SUPEROXIDE DISMUTASE COPPER_ZINC BINDING DOMAIN-CONTAINING PROTEIN"/>
    <property type="match status" value="1"/>
</dbReference>
<reference evidence="2 3" key="1">
    <citation type="journal article" date="2021" name="Elife">
        <title>Chloroplast acquisition without the gene transfer in kleptoplastic sea slugs, Plakobranchus ocellatus.</title>
        <authorList>
            <person name="Maeda T."/>
            <person name="Takahashi S."/>
            <person name="Yoshida T."/>
            <person name="Shimamura S."/>
            <person name="Takaki Y."/>
            <person name="Nagai Y."/>
            <person name="Toyoda A."/>
            <person name="Suzuki Y."/>
            <person name="Arimoto A."/>
            <person name="Ishii H."/>
            <person name="Satoh N."/>
            <person name="Nishiyama T."/>
            <person name="Hasebe M."/>
            <person name="Maruyama T."/>
            <person name="Minagawa J."/>
            <person name="Obokata J."/>
            <person name="Shigenobu S."/>
        </authorList>
    </citation>
    <scope>NUCLEOTIDE SEQUENCE [LARGE SCALE GENOMIC DNA]</scope>
</reference>
<dbReference type="PANTHER" id="PTHR20910">
    <property type="entry name" value="AGAP001623-PA"/>
    <property type="match status" value="1"/>
</dbReference>
<dbReference type="AlphaFoldDB" id="A0AAV4H692"/>
<dbReference type="Gene3D" id="2.60.40.200">
    <property type="entry name" value="Superoxide dismutase, copper/zinc binding domain"/>
    <property type="match status" value="1"/>
</dbReference>
<protein>
    <submittedName>
        <fullName evidence="2">Superoxide dismutase (Cu-Zn)</fullName>
    </submittedName>
</protein>
<dbReference type="InterPro" id="IPR053257">
    <property type="entry name" value="Cu-only_SOD"/>
</dbReference>
<gene>
    <name evidence="2" type="ORF">ElyMa_006219700</name>
</gene>
<dbReference type="InterPro" id="IPR036423">
    <property type="entry name" value="SOD-like_Cu/Zn_dom_sf"/>
</dbReference>
<keyword evidence="3" id="KW-1185">Reference proteome</keyword>
<proteinExistence type="predicted"/>
<dbReference type="EMBL" id="BMAT01012486">
    <property type="protein sequence ID" value="GFR93176.1"/>
    <property type="molecule type" value="Genomic_DNA"/>
</dbReference>
<evidence type="ECO:0000313" key="3">
    <source>
        <dbReference type="Proteomes" id="UP000762676"/>
    </source>
</evidence>
<dbReference type="Proteomes" id="UP000762676">
    <property type="component" value="Unassembled WGS sequence"/>
</dbReference>
<keyword evidence="1" id="KW-1133">Transmembrane helix</keyword>
<organism evidence="2 3">
    <name type="scientific">Elysia marginata</name>
    <dbReference type="NCBI Taxonomy" id="1093978"/>
    <lineage>
        <taxon>Eukaryota</taxon>
        <taxon>Metazoa</taxon>
        <taxon>Spiralia</taxon>
        <taxon>Lophotrochozoa</taxon>
        <taxon>Mollusca</taxon>
        <taxon>Gastropoda</taxon>
        <taxon>Heterobranchia</taxon>
        <taxon>Euthyneura</taxon>
        <taxon>Panpulmonata</taxon>
        <taxon>Sacoglossa</taxon>
        <taxon>Placobranchoidea</taxon>
        <taxon>Plakobranchidae</taxon>
        <taxon>Elysia</taxon>
    </lineage>
</organism>